<proteinExistence type="predicted"/>
<protein>
    <submittedName>
        <fullName evidence="2">Uncharacterized protein</fullName>
    </submittedName>
</protein>
<evidence type="ECO:0000256" key="1">
    <source>
        <dbReference type="SAM" id="MobiDB-lite"/>
    </source>
</evidence>
<accession>A0ABV0UKD5</accession>
<evidence type="ECO:0000313" key="2">
    <source>
        <dbReference type="EMBL" id="MEQ2244910.1"/>
    </source>
</evidence>
<feature type="region of interest" description="Disordered" evidence="1">
    <location>
        <begin position="90"/>
        <end position="117"/>
    </location>
</feature>
<gene>
    <name evidence="2" type="ORF">ILYODFUR_021994</name>
</gene>
<dbReference type="EMBL" id="JAHRIQ010071905">
    <property type="protein sequence ID" value="MEQ2244910.1"/>
    <property type="molecule type" value="Genomic_DNA"/>
</dbReference>
<reference evidence="2 3" key="1">
    <citation type="submission" date="2021-06" db="EMBL/GenBank/DDBJ databases">
        <authorList>
            <person name="Palmer J.M."/>
        </authorList>
    </citation>
    <scope>NUCLEOTIDE SEQUENCE [LARGE SCALE GENOMIC DNA]</scope>
    <source>
        <strain evidence="3">if_2019</strain>
        <tissue evidence="2">Muscle</tissue>
    </source>
</reference>
<dbReference type="Proteomes" id="UP001482620">
    <property type="component" value="Unassembled WGS sequence"/>
</dbReference>
<feature type="compositionally biased region" description="Polar residues" evidence="1">
    <location>
        <begin position="106"/>
        <end position="117"/>
    </location>
</feature>
<comment type="caution">
    <text evidence="2">The sequence shown here is derived from an EMBL/GenBank/DDBJ whole genome shotgun (WGS) entry which is preliminary data.</text>
</comment>
<sequence>MLNYFDIPSDYSHIEGGISFILDGQLCLFNKPKLPIKNLKSCHSRTKNKTKRNMQEKKPMYKLTSIQTNKHTNKITNQPKNQTTTLLSQYTNQMTDKSIEQPTKRPINQQANQPLIN</sequence>
<organism evidence="2 3">
    <name type="scientific">Ilyodon furcidens</name>
    <name type="common">goldbreast splitfin</name>
    <dbReference type="NCBI Taxonomy" id="33524"/>
    <lineage>
        <taxon>Eukaryota</taxon>
        <taxon>Metazoa</taxon>
        <taxon>Chordata</taxon>
        <taxon>Craniata</taxon>
        <taxon>Vertebrata</taxon>
        <taxon>Euteleostomi</taxon>
        <taxon>Actinopterygii</taxon>
        <taxon>Neopterygii</taxon>
        <taxon>Teleostei</taxon>
        <taxon>Neoteleostei</taxon>
        <taxon>Acanthomorphata</taxon>
        <taxon>Ovalentaria</taxon>
        <taxon>Atherinomorphae</taxon>
        <taxon>Cyprinodontiformes</taxon>
        <taxon>Goodeidae</taxon>
        <taxon>Ilyodon</taxon>
    </lineage>
</organism>
<name>A0ABV0UKD5_9TELE</name>
<keyword evidence="3" id="KW-1185">Reference proteome</keyword>
<evidence type="ECO:0000313" key="3">
    <source>
        <dbReference type="Proteomes" id="UP001482620"/>
    </source>
</evidence>